<dbReference type="InterPro" id="IPR055178">
    <property type="entry name" value="RsdA/BaiN/AoA(So)-like_dom"/>
</dbReference>
<dbReference type="PANTHER" id="PTHR42887">
    <property type="entry name" value="OS12G0638800 PROTEIN"/>
    <property type="match status" value="1"/>
</dbReference>
<sequence length="433" mass="46494">MSESAKSKLIGENQRLTVAVLGGGAAGFFGAIACAEANPALRVLLLEKTGKLLSKVRISGGGRCNVTHAADTPAQLVQHYPRGGAQLKQPFHTFGAPDTVRWFADRGVQLKTEPDGRMFPITDSSETVAQCLLEAARRAGVEIMTHTAADSIQALPEGGFELTLSGAGAAPVLRVARLLVATGGAPKSEQYNWLRQLGHAVQEPVPSLFTFNVPNSPLRELPGVSVPRARVRVAGEKLDYEGPVLITHWGLSGPAVLKLSAWGARRLHELSYKSIALVSWLPDFTEDTLRSHLQEHRGPHGRKLVLSNPLLGLPQRLWRTLAEQAGISPETRWNELPAKLQNRLIEALLRTALPVAGKTTYKEEFVTCGGISLAEIDMQTMESRLVPGLHFAGEVLDIDGITGGFNFQAAWTTGFLAGRAMSQVAAPVTLAGV</sequence>
<dbReference type="AlphaFoldDB" id="A0A1H3BW31"/>
<dbReference type="Gene3D" id="2.40.30.10">
    <property type="entry name" value="Translation factors"/>
    <property type="match status" value="1"/>
</dbReference>
<proteinExistence type="predicted"/>
<dbReference type="SUPFAM" id="SSF160996">
    <property type="entry name" value="HI0933 insert domain-like"/>
    <property type="match status" value="1"/>
</dbReference>
<dbReference type="Gene3D" id="3.50.50.60">
    <property type="entry name" value="FAD/NAD(P)-binding domain"/>
    <property type="match status" value="1"/>
</dbReference>
<dbReference type="InterPro" id="IPR004792">
    <property type="entry name" value="BaiN-like"/>
</dbReference>
<comment type="cofactor">
    <cofactor evidence="1">
        <name>FAD</name>
        <dbReference type="ChEBI" id="CHEBI:57692"/>
    </cofactor>
</comment>
<dbReference type="PROSITE" id="PS51257">
    <property type="entry name" value="PROKAR_LIPOPROTEIN"/>
    <property type="match status" value="1"/>
</dbReference>
<evidence type="ECO:0000259" key="5">
    <source>
        <dbReference type="Pfam" id="PF22780"/>
    </source>
</evidence>
<evidence type="ECO:0000256" key="2">
    <source>
        <dbReference type="ARBA" id="ARBA00022630"/>
    </source>
</evidence>
<feature type="domain" description="RsdA/BaiN/AoA(So)-like Rossmann fold-like" evidence="4">
    <location>
        <begin position="17"/>
        <end position="419"/>
    </location>
</feature>
<gene>
    <name evidence="6" type="ORF">SAMN04488069_101437</name>
</gene>
<dbReference type="RefSeq" id="WP_092737401.1">
    <property type="nucleotide sequence ID" value="NZ_FNOV01000001.1"/>
</dbReference>
<evidence type="ECO:0000259" key="4">
    <source>
        <dbReference type="Pfam" id="PF03486"/>
    </source>
</evidence>
<feature type="domain" description="RsdA/BaiN/AoA(So)-like insert" evidence="5">
    <location>
        <begin position="205"/>
        <end position="366"/>
    </location>
</feature>
<dbReference type="STRING" id="651662.SAMN04488069_101437"/>
<reference evidence="7" key="1">
    <citation type="submission" date="2016-10" db="EMBL/GenBank/DDBJ databases">
        <authorList>
            <person name="Varghese N."/>
            <person name="Submissions S."/>
        </authorList>
    </citation>
    <scope>NUCLEOTIDE SEQUENCE [LARGE SCALE GENOMIC DNA]</scope>
    <source>
        <strain evidence="7">CGMCC 1.8975</strain>
    </source>
</reference>
<keyword evidence="2" id="KW-0285">Flavoprotein</keyword>
<dbReference type="PRINTS" id="PR00368">
    <property type="entry name" value="FADPNR"/>
</dbReference>
<dbReference type="OrthoDB" id="9773233at2"/>
<dbReference type="SUPFAM" id="SSF51905">
    <property type="entry name" value="FAD/NAD(P)-binding domain"/>
    <property type="match status" value="1"/>
</dbReference>
<dbReference type="InterPro" id="IPR023166">
    <property type="entry name" value="BaiN-like_dom_sf"/>
</dbReference>
<evidence type="ECO:0000313" key="6">
    <source>
        <dbReference type="EMBL" id="SDX45838.1"/>
    </source>
</evidence>
<dbReference type="PANTHER" id="PTHR42887:SF2">
    <property type="entry name" value="OS12G0638800 PROTEIN"/>
    <property type="match status" value="1"/>
</dbReference>
<dbReference type="InterPro" id="IPR057661">
    <property type="entry name" value="RsdA/BaiN/AoA(So)_Rossmann"/>
</dbReference>
<accession>A0A1H3BW31</accession>
<dbReference type="Pfam" id="PF22780">
    <property type="entry name" value="HI0933_like_1st"/>
    <property type="match status" value="1"/>
</dbReference>
<organism evidence="6 7">
    <name type="scientific">Hymenobacter psychrophilus</name>
    <dbReference type="NCBI Taxonomy" id="651662"/>
    <lineage>
        <taxon>Bacteria</taxon>
        <taxon>Pseudomonadati</taxon>
        <taxon>Bacteroidota</taxon>
        <taxon>Cytophagia</taxon>
        <taxon>Cytophagales</taxon>
        <taxon>Hymenobacteraceae</taxon>
        <taxon>Hymenobacter</taxon>
    </lineage>
</organism>
<keyword evidence="7" id="KW-1185">Reference proteome</keyword>
<dbReference type="PRINTS" id="PR00411">
    <property type="entry name" value="PNDRDTASEI"/>
</dbReference>
<dbReference type="Proteomes" id="UP000199249">
    <property type="component" value="Unassembled WGS sequence"/>
</dbReference>
<evidence type="ECO:0008006" key="8">
    <source>
        <dbReference type="Google" id="ProtNLM"/>
    </source>
</evidence>
<dbReference type="Gene3D" id="1.10.8.260">
    <property type="entry name" value="HI0933 insert domain-like"/>
    <property type="match status" value="1"/>
</dbReference>
<keyword evidence="3" id="KW-0274">FAD</keyword>
<dbReference type="Pfam" id="PF03486">
    <property type="entry name" value="HI0933_like"/>
    <property type="match status" value="1"/>
</dbReference>
<name>A0A1H3BW31_9BACT</name>
<evidence type="ECO:0000313" key="7">
    <source>
        <dbReference type="Proteomes" id="UP000199249"/>
    </source>
</evidence>
<evidence type="ECO:0000256" key="1">
    <source>
        <dbReference type="ARBA" id="ARBA00001974"/>
    </source>
</evidence>
<dbReference type="InterPro" id="IPR036188">
    <property type="entry name" value="FAD/NAD-bd_sf"/>
</dbReference>
<protein>
    <recommendedName>
        <fullName evidence="8">Flavoprotein, HI0933 family</fullName>
    </recommendedName>
</protein>
<evidence type="ECO:0000256" key="3">
    <source>
        <dbReference type="ARBA" id="ARBA00022827"/>
    </source>
</evidence>
<dbReference type="NCBIfam" id="TIGR00275">
    <property type="entry name" value="aminoacetone oxidase family FAD-binding enzyme"/>
    <property type="match status" value="1"/>
</dbReference>
<dbReference type="EMBL" id="FNOV01000001">
    <property type="protein sequence ID" value="SDX45838.1"/>
    <property type="molecule type" value="Genomic_DNA"/>
</dbReference>